<evidence type="ECO:0000256" key="10">
    <source>
        <dbReference type="ARBA" id="ARBA00033445"/>
    </source>
</evidence>
<feature type="domain" description="Beta-mannosidase-like galactose-binding" evidence="14">
    <location>
        <begin position="34"/>
        <end position="202"/>
    </location>
</feature>
<dbReference type="GO" id="GO:0005975">
    <property type="term" value="P:carbohydrate metabolic process"/>
    <property type="evidence" value="ECO:0007669"/>
    <property type="project" value="InterPro"/>
</dbReference>
<evidence type="ECO:0000256" key="2">
    <source>
        <dbReference type="ARBA" id="ARBA00004371"/>
    </source>
</evidence>
<evidence type="ECO:0000259" key="12">
    <source>
        <dbReference type="Pfam" id="PF00703"/>
    </source>
</evidence>
<dbReference type="GO" id="GO:0006516">
    <property type="term" value="P:glycoprotein catabolic process"/>
    <property type="evidence" value="ECO:0007669"/>
    <property type="project" value="TreeGrafter"/>
</dbReference>
<dbReference type="SUPFAM" id="SSF51445">
    <property type="entry name" value="(Trans)glycosidases"/>
    <property type="match status" value="1"/>
</dbReference>
<evidence type="ECO:0000256" key="6">
    <source>
        <dbReference type="ARBA" id="ARBA00022801"/>
    </source>
</evidence>
<gene>
    <name evidence="15" type="ORF">BDFB_004168</name>
</gene>
<feature type="domain" description="Glycoside hydrolase family 2 immunoglobulin-like beta-sandwich" evidence="12">
    <location>
        <begin position="233"/>
        <end position="343"/>
    </location>
</feature>
<sequence>MIVKYTILIKLIYLGLANSLRTQDLGGKWIVSGSKPEITIDATVPGGIYSDLMKNGEIDDIFHSYGDSAYQWVSLDEWSYRSSFTVDDEFLNHQTVNVVFEGLDTFATILINGIEIGQSNNMFVRYIFNVKEHLQAGENDIEVRFSSPVTVAADVAENLAYVIPPDCPPDEYRGVCHVNKIRKMQSSFGFSWAPSFPSVGIWCVLTLNRKFFTLLVFYRKDVYLEAFNTSVMRHVVATPILSESGDFWNISIALYFGVGQDGRASGEIKAKLSDDEATTIYLGIDESADNASEVLRTTYMTVSSESVERWWPNGYGNQNLYNLIITFTNDEKIEEKIIRLGFRTIKLVQDNVTISGDNDTTDITGLSFYFEVNGIPIFGKGANTVPLDILPERSQNRETVRNILQTAKDSNMNMLRIRGNGVYESDYFYELADEFGILIWQDLMFASATYPANAEFLENVVQEIRHQVKRLASHPCIALWNANADNEAALVENWFNIDNCTQYSEDYVALYVTTIKTEILAILPSANYIPSSPTNGLRSQQENYLNATSVDPLYGDVSFYDYESDSWDPATFPVPRFASAYGYQSMPAVDSWLTATTDIDHLNPDSAFMDHRQHLPNGTRYITDLIDLQLPSPNQTDENYHQIFFYYSQIIQAQSVKIETEHYRSFKGRLDEAGQGNTMGALYSQLNDVWVAPTFSGMDYTGRWKMLQYFSVNFFSPVIITAKLINDSQMDVYVVSDDFNLPNNTIVTAIVSVFHWGSFTPVNQIPHVVNLNPFKAINVASINTMSLLLNSDCGEEYEVAKTNCFFYFELINSINTIEVAPSNYLFPEKLKNCNVTNANVMVTEVSEIGECCNSTRQFNITLTTNGIALFVWLDAHNISGRFSENGFLQVTVNKTVQFTSKQPISKEDLVNVLTVTHLFDKILK</sequence>
<dbReference type="FunFam" id="2.60.40.10:FF:000650">
    <property type="entry name" value="Mannosidase beta"/>
    <property type="match status" value="1"/>
</dbReference>
<dbReference type="Gene3D" id="2.60.40.10">
    <property type="entry name" value="Immunoglobulins"/>
    <property type="match status" value="2"/>
</dbReference>
<evidence type="ECO:0000256" key="8">
    <source>
        <dbReference type="ARBA" id="ARBA00023228"/>
    </source>
</evidence>
<comment type="catalytic activity">
    <reaction evidence="1">
        <text>Hydrolysis of terminal, non-reducing beta-D-mannose residues in beta-D-mannosides.</text>
        <dbReference type="EC" id="3.2.1.25"/>
    </reaction>
</comment>
<evidence type="ECO:0000256" key="9">
    <source>
        <dbReference type="ARBA" id="ARBA00023295"/>
    </source>
</evidence>
<dbReference type="EMBL" id="QDEB01015491">
    <property type="protein sequence ID" value="RZC41640.1"/>
    <property type="molecule type" value="Genomic_DNA"/>
</dbReference>
<evidence type="ECO:0000313" key="16">
    <source>
        <dbReference type="Proteomes" id="UP000292052"/>
    </source>
</evidence>
<dbReference type="Gene3D" id="3.20.20.80">
    <property type="entry name" value="Glycosidases"/>
    <property type="match status" value="1"/>
</dbReference>
<evidence type="ECO:0000256" key="5">
    <source>
        <dbReference type="ARBA" id="ARBA00022729"/>
    </source>
</evidence>
<keyword evidence="6" id="KW-0378">Hydrolase</keyword>
<dbReference type="InterPro" id="IPR006102">
    <property type="entry name" value="Ig-like_GH2"/>
</dbReference>
<evidence type="ECO:0000313" key="15">
    <source>
        <dbReference type="EMBL" id="RZC41640.1"/>
    </source>
</evidence>
<comment type="similarity">
    <text evidence="3">Belongs to the glycosyl hydrolase 2 family.</text>
</comment>
<dbReference type="PANTHER" id="PTHR43730:SF1">
    <property type="entry name" value="BETA-MANNOSIDASE"/>
    <property type="match status" value="1"/>
</dbReference>
<keyword evidence="5 11" id="KW-0732">Signal</keyword>
<evidence type="ECO:0000256" key="11">
    <source>
        <dbReference type="SAM" id="SignalP"/>
    </source>
</evidence>
<dbReference type="InterPro" id="IPR017853">
    <property type="entry name" value="GH"/>
</dbReference>
<dbReference type="SUPFAM" id="SSF49303">
    <property type="entry name" value="beta-Galactosidase/glucuronidase domain"/>
    <property type="match status" value="1"/>
</dbReference>
<keyword evidence="7" id="KW-0325">Glycoprotein</keyword>
<dbReference type="AlphaFoldDB" id="A0A482W8Z6"/>
<dbReference type="STRING" id="1661398.A0A482W8Z6"/>
<organism evidence="15 16">
    <name type="scientific">Asbolus verrucosus</name>
    <name type="common">Desert ironclad beetle</name>
    <dbReference type="NCBI Taxonomy" id="1661398"/>
    <lineage>
        <taxon>Eukaryota</taxon>
        <taxon>Metazoa</taxon>
        <taxon>Ecdysozoa</taxon>
        <taxon>Arthropoda</taxon>
        <taxon>Hexapoda</taxon>
        <taxon>Insecta</taxon>
        <taxon>Pterygota</taxon>
        <taxon>Neoptera</taxon>
        <taxon>Endopterygota</taxon>
        <taxon>Coleoptera</taxon>
        <taxon>Polyphaga</taxon>
        <taxon>Cucujiformia</taxon>
        <taxon>Tenebrionidae</taxon>
        <taxon>Pimeliinae</taxon>
        <taxon>Asbolus</taxon>
    </lineage>
</organism>
<dbReference type="FunFam" id="2.60.120.260:FF:000060">
    <property type="entry name" value="Probable beta-mannosidase"/>
    <property type="match status" value="1"/>
</dbReference>
<evidence type="ECO:0000259" key="14">
    <source>
        <dbReference type="Pfam" id="PF22666"/>
    </source>
</evidence>
<evidence type="ECO:0000256" key="1">
    <source>
        <dbReference type="ARBA" id="ARBA00000829"/>
    </source>
</evidence>
<evidence type="ECO:0000256" key="4">
    <source>
        <dbReference type="ARBA" id="ARBA00012754"/>
    </source>
</evidence>
<reference evidence="15 16" key="1">
    <citation type="submission" date="2017-03" db="EMBL/GenBank/DDBJ databases">
        <title>Genome of the blue death feigning beetle - Asbolus verrucosus.</title>
        <authorList>
            <person name="Rider S.D."/>
        </authorList>
    </citation>
    <scope>NUCLEOTIDE SEQUENCE [LARGE SCALE GENOMIC DNA]</scope>
    <source>
        <strain evidence="15">Butters</strain>
        <tissue evidence="15">Head and leg muscle</tissue>
    </source>
</reference>
<feature type="chain" id="PRO_5019799321" description="beta-mannosidase" evidence="11">
    <location>
        <begin position="20"/>
        <end position="924"/>
    </location>
</feature>
<name>A0A482W8Z6_ASBVE</name>
<dbReference type="Pfam" id="PF17753">
    <property type="entry name" value="Ig_mannosidase"/>
    <property type="match status" value="1"/>
</dbReference>
<evidence type="ECO:0000259" key="13">
    <source>
        <dbReference type="Pfam" id="PF17753"/>
    </source>
</evidence>
<dbReference type="FunFam" id="3.20.20.80:FF:000050">
    <property type="entry name" value="Beta-mannosidase B"/>
    <property type="match status" value="1"/>
</dbReference>
<feature type="domain" description="Beta-mannosidase Ig-fold" evidence="13">
    <location>
        <begin position="854"/>
        <end position="920"/>
    </location>
</feature>
<proteinExistence type="inferred from homology"/>
<dbReference type="Pfam" id="PF00703">
    <property type="entry name" value="Glyco_hydro_2"/>
    <property type="match status" value="1"/>
</dbReference>
<dbReference type="InterPro" id="IPR050887">
    <property type="entry name" value="Beta-mannosidase_GH2"/>
</dbReference>
<dbReference type="InterPro" id="IPR013783">
    <property type="entry name" value="Ig-like_fold"/>
</dbReference>
<dbReference type="GO" id="GO:0005764">
    <property type="term" value="C:lysosome"/>
    <property type="evidence" value="ECO:0007669"/>
    <property type="project" value="UniProtKB-SubCell"/>
</dbReference>
<protein>
    <recommendedName>
        <fullName evidence="4">beta-mannosidase</fullName>
        <ecNumber evidence="4">3.2.1.25</ecNumber>
    </recommendedName>
    <alternativeName>
        <fullName evidence="10">Mannanase</fullName>
    </alternativeName>
</protein>
<evidence type="ECO:0000256" key="7">
    <source>
        <dbReference type="ARBA" id="ARBA00023180"/>
    </source>
</evidence>
<keyword evidence="16" id="KW-1185">Reference proteome</keyword>
<dbReference type="Proteomes" id="UP000292052">
    <property type="component" value="Unassembled WGS sequence"/>
</dbReference>
<comment type="caution">
    <text evidence="15">The sequence shown here is derived from an EMBL/GenBank/DDBJ whole genome shotgun (WGS) entry which is preliminary data.</text>
</comment>
<feature type="signal peptide" evidence="11">
    <location>
        <begin position="1"/>
        <end position="19"/>
    </location>
</feature>
<dbReference type="Pfam" id="PF22666">
    <property type="entry name" value="Glyco_hydro_2_N2"/>
    <property type="match status" value="1"/>
</dbReference>
<accession>A0A482W8Z6</accession>
<keyword evidence="9" id="KW-0326">Glycosidase</keyword>
<dbReference type="PANTHER" id="PTHR43730">
    <property type="entry name" value="BETA-MANNOSIDASE"/>
    <property type="match status" value="1"/>
</dbReference>
<dbReference type="EC" id="3.2.1.25" evidence="4"/>
<dbReference type="InterPro" id="IPR041625">
    <property type="entry name" value="Beta-mannosidase_Ig"/>
</dbReference>
<dbReference type="OrthoDB" id="2866996at2759"/>
<dbReference type="Gene3D" id="2.60.120.260">
    <property type="entry name" value="Galactose-binding domain-like"/>
    <property type="match status" value="1"/>
</dbReference>
<dbReference type="InterPro" id="IPR054593">
    <property type="entry name" value="Beta-mannosidase-like_N2"/>
</dbReference>
<dbReference type="InterPro" id="IPR008979">
    <property type="entry name" value="Galactose-bd-like_sf"/>
</dbReference>
<dbReference type="SUPFAM" id="SSF49785">
    <property type="entry name" value="Galactose-binding domain-like"/>
    <property type="match status" value="1"/>
</dbReference>
<evidence type="ECO:0000256" key="3">
    <source>
        <dbReference type="ARBA" id="ARBA00007401"/>
    </source>
</evidence>
<comment type="subcellular location">
    <subcellularLocation>
        <location evidence="2">Lysosome</location>
    </subcellularLocation>
</comment>
<dbReference type="InterPro" id="IPR036156">
    <property type="entry name" value="Beta-gal/glucu_dom_sf"/>
</dbReference>
<dbReference type="GO" id="GO:0004567">
    <property type="term" value="F:beta-mannosidase activity"/>
    <property type="evidence" value="ECO:0007669"/>
    <property type="project" value="UniProtKB-EC"/>
</dbReference>
<keyword evidence="8" id="KW-0458">Lysosome</keyword>